<dbReference type="RefSeq" id="XP_012878988.1">
    <property type="nucleotide sequence ID" value="XM_013023534.1"/>
</dbReference>
<dbReference type="GO" id="GO:0004252">
    <property type="term" value="F:serine-type endopeptidase activity"/>
    <property type="evidence" value="ECO:0007669"/>
    <property type="project" value="InterPro"/>
</dbReference>
<dbReference type="Gene3D" id="2.40.10.10">
    <property type="entry name" value="Trypsin-like serine proteases"/>
    <property type="match status" value="2"/>
</dbReference>
<keyword evidence="5" id="KW-0645">Protease</keyword>
<name>A0A1S3FR04_DIPOR</name>
<keyword evidence="4" id="KW-1185">Reference proteome</keyword>
<gene>
    <name evidence="5" type="primary">LOC105990982</name>
</gene>
<dbReference type="Pfam" id="PF00089">
    <property type="entry name" value="Trypsin"/>
    <property type="match status" value="1"/>
</dbReference>
<protein>
    <submittedName>
        <fullName evidence="5">Serine protease 47 isoform X2</fullName>
    </submittedName>
</protein>
<dbReference type="InterPro" id="IPR001314">
    <property type="entry name" value="Peptidase_S1A"/>
</dbReference>
<dbReference type="AlphaFoldDB" id="A0A1S3FR04"/>
<feature type="domain" description="Peptidase S1" evidence="3">
    <location>
        <begin position="1"/>
        <end position="224"/>
    </location>
</feature>
<dbReference type="InterPro" id="IPR001254">
    <property type="entry name" value="Trypsin_dom"/>
</dbReference>
<accession>A0A1S3FR04</accession>
<dbReference type="GO" id="GO:0006508">
    <property type="term" value="P:proteolysis"/>
    <property type="evidence" value="ECO:0007669"/>
    <property type="project" value="UniProtKB-KW"/>
</dbReference>
<evidence type="ECO:0000313" key="4">
    <source>
        <dbReference type="Proteomes" id="UP000081671"/>
    </source>
</evidence>
<dbReference type="InterPro" id="IPR009003">
    <property type="entry name" value="Peptidase_S1_PA"/>
</dbReference>
<evidence type="ECO:0000313" key="5">
    <source>
        <dbReference type="RefSeq" id="XP_012878988.1"/>
    </source>
</evidence>
<dbReference type="CDD" id="cd00190">
    <property type="entry name" value="Tryp_SPc"/>
    <property type="match status" value="1"/>
</dbReference>
<dbReference type="Proteomes" id="UP000081671">
    <property type="component" value="Unplaced"/>
</dbReference>
<dbReference type="OrthoDB" id="10059102at2759"/>
<comment type="similarity">
    <text evidence="2">Belongs to the peptidase S1 family. CLIP subfamily.</text>
</comment>
<evidence type="ECO:0000256" key="2">
    <source>
        <dbReference type="ARBA" id="ARBA00024195"/>
    </source>
</evidence>
<dbReference type="PROSITE" id="PS50240">
    <property type="entry name" value="TRYPSIN_DOM"/>
    <property type="match status" value="1"/>
</dbReference>
<organism evidence="4 5">
    <name type="scientific">Dipodomys ordii</name>
    <name type="common">Ord's kangaroo rat</name>
    <dbReference type="NCBI Taxonomy" id="10020"/>
    <lineage>
        <taxon>Eukaryota</taxon>
        <taxon>Metazoa</taxon>
        <taxon>Chordata</taxon>
        <taxon>Craniata</taxon>
        <taxon>Vertebrata</taxon>
        <taxon>Euteleostomi</taxon>
        <taxon>Mammalia</taxon>
        <taxon>Eutheria</taxon>
        <taxon>Euarchontoglires</taxon>
        <taxon>Glires</taxon>
        <taxon>Rodentia</taxon>
        <taxon>Castorimorpha</taxon>
        <taxon>Heteromyidae</taxon>
        <taxon>Dipodomyinae</taxon>
        <taxon>Dipodomys</taxon>
    </lineage>
</organism>
<keyword evidence="5" id="KW-0378">Hydrolase</keyword>
<dbReference type="GeneID" id="105990982"/>
<dbReference type="PANTHER" id="PTHR24253:SF42">
    <property type="entry name" value="PROTEASE, SERINE 47"/>
    <property type="match status" value="1"/>
</dbReference>
<dbReference type="SUPFAM" id="SSF50494">
    <property type="entry name" value="Trypsin-like serine proteases"/>
    <property type="match status" value="1"/>
</dbReference>
<keyword evidence="1" id="KW-1015">Disulfide bond</keyword>
<dbReference type="PANTHER" id="PTHR24253">
    <property type="entry name" value="TRANSMEMBRANE PROTEASE SERINE"/>
    <property type="match status" value="1"/>
</dbReference>
<sequence length="279" mass="31319">MEFRLCERPVPDTPVQTAGIKEGNKCKSHTPEDYRVLLGNTQLYQQTQHTQNMSVSRIIIHPEFEKLHPFGNDIAMLQLHQSVKFTSYVVPVCLPPTDLQLPSHMACWITGWGRLSEDMKLLPPFSLQEAKVNLVENKLCNTLYGQVSGNDKGYVHEEMLCAGDFSTGRSICRGDSGGPLVCFHPNIWVLVGLASWGLDCQHPVYPSVFTRVAYFLEWISEVKRQTPLLNPVSTPPHMDFSPSAPMKSAGSAQPYSTLMSAQTWLLLPFLFTIPQQASW</sequence>
<dbReference type="PROSITE" id="PS00135">
    <property type="entry name" value="TRYPSIN_SER"/>
    <property type="match status" value="1"/>
</dbReference>
<dbReference type="InterPro" id="IPR043504">
    <property type="entry name" value="Peptidase_S1_PA_chymotrypsin"/>
</dbReference>
<evidence type="ECO:0000259" key="3">
    <source>
        <dbReference type="PROSITE" id="PS50240"/>
    </source>
</evidence>
<proteinExistence type="inferred from homology"/>
<dbReference type="SMART" id="SM00020">
    <property type="entry name" value="Tryp_SPc"/>
    <property type="match status" value="1"/>
</dbReference>
<reference evidence="5" key="1">
    <citation type="submission" date="2025-08" db="UniProtKB">
        <authorList>
            <consortium name="RefSeq"/>
        </authorList>
    </citation>
    <scope>IDENTIFICATION</scope>
    <source>
        <tissue evidence="5">Kidney</tissue>
    </source>
</reference>
<evidence type="ECO:0000256" key="1">
    <source>
        <dbReference type="ARBA" id="ARBA00023157"/>
    </source>
</evidence>
<dbReference type="FunFam" id="2.40.10.10:FF:000002">
    <property type="entry name" value="Transmembrane protease serine"/>
    <property type="match status" value="1"/>
</dbReference>
<dbReference type="PRINTS" id="PR00722">
    <property type="entry name" value="CHYMOTRYPSIN"/>
</dbReference>
<dbReference type="InterPro" id="IPR033116">
    <property type="entry name" value="TRYPSIN_SER"/>
</dbReference>